<reference evidence="12" key="1">
    <citation type="submission" date="2025-08" db="UniProtKB">
        <authorList>
            <consortium name="Ensembl"/>
        </authorList>
    </citation>
    <scope>IDENTIFICATION</scope>
</reference>
<proteinExistence type="predicted"/>
<feature type="transmembrane region" description="Helical" evidence="10">
    <location>
        <begin position="37"/>
        <end position="67"/>
    </location>
</feature>
<dbReference type="PANTHER" id="PTHR10110">
    <property type="entry name" value="SODIUM/HYDROGEN EXCHANGER"/>
    <property type="match status" value="1"/>
</dbReference>
<keyword evidence="8" id="KW-0739">Sodium transport</keyword>
<keyword evidence="6" id="KW-0406">Ion transport</keyword>
<evidence type="ECO:0000256" key="9">
    <source>
        <dbReference type="SAM" id="MobiDB-lite"/>
    </source>
</evidence>
<feature type="transmembrane region" description="Helical" evidence="10">
    <location>
        <begin position="403"/>
        <end position="423"/>
    </location>
</feature>
<dbReference type="Gene3D" id="2.60.120.10">
    <property type="entry name" value="Jelly Rolls"/>
    <property type="match status" value="1"/>
</dbReference>
<evidence type="ECO:0000256" key="3">
    <source>
        <dbReference type="ARBA" id="ARBA00022692"/>
    </source>
</evidence>
<evidence type="ECO:0000256" key="8">
    <source>
        <dbReference type="ARBA" id="ARBA00023201"/>
    </source>
</evidence>
<dbReference type="InterPro" id="IPR018490">
    <property type="entry name" value="cNMP-bd_dom_sf"/>
</dbReference>
<dbReference type="PANTHER" id="PTHR10110:SF87">
    <property type="entry name" value="SODIUM_HYDROGEN EXCHANGER 10"/>
    <property type="match status" value="1"/>
</dbReference>
<keyword evidence="7 10" id="KW-0472">Membrane</keyword>
<evidence type="ECO:0000256" key="2">
    <source>
        <dbReference type="ARBA" id="ARBA00022448"/>
    </source>
</evidence>
<evidence type="ECO:0000256" key="1">
    <source>
        <dbReference type="ARBA" id="ARBA00004141"/>
    </source>
</evidence>
<evidence type="ECO:0000313" key="13">
    <source>
        <dbReference type="Proteomes" id="UP000694724"/>
    </source>
</evidence>
<feature type="transmembrane region" description="Helical" evidence="10">
    <location>
        <begin position="79"/>
        <end position="104"/>
    </location>
</feature>
<feature type="transmembrane region" description="Helical" evidence="10">
    <location>
        <begin position="187"/>
        <end position="208"/>
    </location>
</feature>
<evidence type="ECO:0000313" key="12">
    <source>
        <dbReference type="Ensembl" id="ENSSSCP00055011756.1"/>
    </source>
</evidence>
<comment type="subcellular location">
    <subcellularLocation>
        <location evidence="1">Membrane</location>
        <topology evidence="1">Multi-pass membrane protein</topology>
    </subcellularLocation>
</comment>
<keyword evidence="4 10" id="KW-1133">Transmembrane helix</keyword>
<organism evidence="12 13">
    <name type="scientific">Sus scrofa</name>
    <name type="common">Pig</name>
    <dbReference type="NCBI Taxonomy" id="9823"/>
    <lineage>
        <taxon>Eukaryota</taxon>
        <taxon>Metazoa</taxon>
        <taxon>Chordata</taxon>
        <taxon>Craniata</taxon>
        <taxon>Vertebrata</taxon>
        <taxon>Euteleostomi</taxon>
        <taxon>Mammalia</taxon>
        <taxon>Eutheria</taxon>
        <taxon>Laurasiatheria</taxon>
        <taxon>Artiodactyla</taxon>
        <taxon>Suina</taxon>
        <taxon>Suidae</taxon>
        <taxon>Sus</taxon>
    </lineage>
</organism>
<feature type="domain" description="Cation/H+ exchanger transmembrane" evidence="11">
    <location>
        <begin position="28"/>
        <end position="211"/>
    </location>
</feature>
<sequence length="840" mass="96554">MDSPASNATLFKKGLTSTWQEFIRNMFMTNSKELPEIILILSLICTVGGEIVGMSGIFTLAIMGLLLNSTSFKPGVEALLLEFWNCLSFVAFLMVFTFIGLLIPAHTYLYISFSDIYYTLNIYLTLVVFRLLVFLLLSPLLSRLAHGFSWRWAFIMVWSEMKGIPNINMALLLAYSEFSLGSEREKSQILFHGVAVCLISLIVNRFILPIAVSKLGLHDVTSTKHKSLYCTFQHFQELTKSAASALKFDKDLANADWNMVEKAIILQNPYALSQEEVTEHPKVRCLDCNKEIDETLNIEAIELANRRLLSAQIASYQRQYRNETLSQSAVQVLVGAAGSFAEKGEYMNAETVKNYSESKKLLTFTRKVLLNWVYNTKKEKGIPSRYCFLRMCHKIVFIDEFECVGYLVILMNMFPIIISWISVLNNIYENELKHANYSFLAFYIMEALLKLVTPKLLQIIDKNMSHQLSFRYAILKGYVQGEADIMTIIDKIASSKQIKQMLLRRVTKNTGHAMKELGYLEYDHPEIAVTMKTKEEINVMLSLAKEIVKVFRLKGILHKIEGSEINKLIMARKREILDFQHIYKPLTVDEALCHIPWLDKDQDHISFIQLQRSTPGLGIDQIIWESEEKDYQITYTDFVITGAIIGELNCLTNEPMKYSATCKTVVEAYFIPKNHLYEAFEQFCPHIEYKMWLKLGLSITAKKIREHLSYEDWNYKMQLKLSNIYIKDIWKNTKTDIYDETVIYVILIHGCVEDCQLRKVYKAPFLIPITCHQIQGIEDFTKVAIVQTSIDVKKFRWNTSKYRAAHKSTRPAASEPQQRGIRAESATYTTAHGNAGSLTH</sequence>
<dbReference type="SUPFAM" id="SSF51206">
    <property type="entry name" value="cAMP-binding domain-like"/>
    <property type="match status" value="1"/>
</dbReference>
<dbReference type="Pfam" id="PF00999">
    <property type="entry name" value="Na_H_Exchanger"/>
    <property type="match status" value="1"/>
</dbReference>
<keyword evidence="5" id="KW-0915">Sodium</keyword>
<dbReference type="InterPro" id="IPR014710">
    <property type="entry name" value="RmlC-like_jellyroll"/>
</dbReference>
<dbReference type="InterPro" id="IPR018422">
    <property type="entry name" value="Cation/H_exchanger_CPA1"/>
</dbReference>
<dbReference type="Ensembl" id="ENSSSCT00055014940.1">
    <property type="protein sequence ID" value="ENSSSCP00055011756.1"/>
    <property type="gene ID" value="ENSSSCG00055007425.1"/>
</dbReference>
<dbReference type="InterPro" id="IPR006153">
    <property type="entry name" value="Cation/H_exchanger_TM"/>
</dbReference>
<evidence type="ECO:0000256" key="4">
    <source>
        <dbReference type="ARBA" id="ARBA00022989"/>
    </source>
</evidence>
<dbReference type="GO" id="GO:0015385">
    <property type="term" value="F:sodium:proton antiporter activity"/>
    <property type="evidence" value="ECO:0007669"/>
    <property type="project" value="InterPro"/>
</dbReference>
<dbReference type="Proteomes" id="UP000694724">
    <property type="component" value="Unplaced"/>
</dbReference>
<feature type="transmembrane region" description="Helical" evidence="10">
    <location>
        <begin position="116"/>
        <end position="141"/>
    </location>
</feature>
<evidence type="ECO:0000256" key="6">
    <source>
        <dbReference type="ARBA" id="ARBA00023065"/>
    </source>
</evidence>
<feature type="transmembrane region" description="Helical" evidence="10">
    <location>
        <begin position="153"/>
        <end position="175"/>
    </location>
</feature>
<name>A0A8D1TXQ4_PIG</name>
<keyword evidence="3 10" id="KW-0812">Transmembrane</keyword>
<keyword evidence="2" id="KW-0813">Transport</keyword>
<evidence type="ECO:0000256" key="5">
    <source>
        <dbReference type="ARBA" id="ARBA00023053"/>
    </source>
</evidence>
<evidence type="ECO:0000256" key="10">
    <source>
        <dbReference type="SAM" id="Phobius"/>
    </source>
</evidence>
<dbReference type="GO" id="GO:0016020">
    <property type="term" value="C:membrane"/>
    <property type="evidence" value="ECO:0007669"/>
    <property type="project" value="UniProtKB-SubCell"/>
</dbReference>
<evidence type="ECO:0000259" key="11">
    <source>
        <dbReference type="Pfam" id="PF00999"/>
    </source>
</evidence>
<evidence type="ECO:0000256" key="7">
    <source>
        <dbReference type="ARBA" id="ARBA00023136"/>
    </source>
</evidence>
<accession>A0A8D1TXQ4</accession>
<protein>
    <recommendedName>
        <fullName evidence="11">Cation/H+ exchanger transmembrane domain-containing protein</fullName>
    </recommendedName>
</protein>
<dbReference type="AlphaFoldDB" id="A0A8D1TXQ4"/>
<feature type="region of interest" description="Disordered" evidence="9">
    <location>
        <begin position="806"/>
        <end position="826"/>
    </location>
</feature>